<sequence length="38" mass="4677">MVGLFRMYCSNVHKFVVTKESSLQKRLSQKRKLPFYYY</sequence>
<reference evidence="1" key="1">
    <citation type="journal article" date="2007" name="Science">
        <title>Draft genome of the filarial nematode parasite Brugia malayi.</title>
        <authorList>
            <person name="Ghedin E."/>
            <person name="Wang S."/>
            <person name="Spiro D."/>
            <person name="Caler E."/>
            <person name="Zhao Q."/>
            <person name="Crabtree J."/>
            <person name="Allen J.E."/>
            <person name="Delcher A.L."/>
            <person name="Guiliano D.B."/>
            <person name="Miranda-Saavedra D."/>
            <person name="Angiuoli S.V."/>
            <person name="Creasy T."/>
            <person name="Amedeo P."/>
            <person name="Haas B."/>
            <person name="El-Sayed N.M."/>
            <person name="Wortman J.R."/>
            <person name="Feldblyum T."/>
            <person name="Tallon L."/>
            <person name="Schatz M."/>
            <person name="Shumway M."/>
            <person name="Koo H."/>
            <person name="Salzberg S.L."/>
            <person name="Schobel S."/>
            <person name="Pertea M."/>
            <person name="Pop M."/>
            <person name="White O."/>
            <person name="Barton G.J."/>
            <person name="Carlow C.K."/>
            <person name="Crawford M.J."/>
            <person name="Daub J."/>
            <person name="Dimmic M.W."/>
            <person name="Estes C.F."/>
            <person name="Foster J.M."/>
            <person name="Ganatra M."/>
            <person name="Gregory W.F."/>
            <person name="Johnson N.M."/>
            <person name="Jin J."/>
            <person name="Komuniecki R."/>
            <person name="Korf I."/>
            <person name="Kumar S."/>
            <person name="Laney S."/>
            <person name="Li B.W."/>
            <person name="Li W."/>
            <person name="Lindblom T.H."/>
            <person name="Lustigman S."/>
            <person name="Ma D."/>
            <person name="Maina C.V."/>
            <person name="Martin D.M."/>
            <person name="McCarter J.P."/>
            <person name="McReynolds L."/>
            <person name="Mitreva M."/>
            <person name="Nutman T.B."/>
            <person name="Parkinson J."/>
            <person name="Peregrin-Alvarez J.M."/>
            <person name="Poole C."/>
            <person name="Ren Q."/>
            <person name="Saunders L."/>
            <person name="Sluder A.E."/>
            <person name="Smith K."/>
            <person name="Stanke M."/>
            <person name="Unnasch T.R."/>
            <person name="Ware J."/>
            <person name="Wei A.D."/>
            <person name="Weil G."/>
            <person name="Williams D.J."/>
            <person name="Zhang Y."/>
            <person name="Williams S.A."/>
            <person name="Fraser-Liggett C."/>
            <person name="Slatko B."/>
            <person name="Blaxter M.L."/>
            <person name="Scott A.L."/>
        </authorList>
    </citation>
    <scope>NUCLEOTIDE SEQUENCE</scope>
    <source>
        <strain evidence="1">FR3</strain>
    </source>
</reference>
<name>A0A1I9G4R4_BRUMA</name>
<gene>
    <name evidence="1" type="primary">Bm680</name>
    <name evidence="1" type="ORF">BM_Bm680</name>
</gene>
<dbReference type="AlphaFoldDB" id="A0A1I9G4R4"/>
<organism evidence="1">
    <name type="scientific">Brugia malayi</name>
    <name type="common">Filarial nematode worm</name>
    <dbReference type="NCBI Taxonomy" id="6279"/>
    <lineage>
        <taxon>Eukaryota</taxon>
        <taxon>Metazoa</taxon>
        <taxon>Ecdysozoa</taxon>
        <taxon>Nematoda</taxon>
        <taxon>Chromadorea</taxon>
        <taxon>Rhabditida</taxon>
        <taxon>Spirurina</taxon>
        <taxon>Spiruromorpha</taxon>
        <taxon>Filarioidea</taxon>
        <taxon>Onchocercidae</taxon>
        <taxon>Brugia</taxon>
    </lineage>
</organism>
<evidence type="ECO:0000313" key="1">
    <source>
        <dbReference type="EMBL" id="CDQ00379.1"/>
    </source>
</evidence>
<proteinExistence type="predicted"/>
<reference evidence="1" key="2">
    <citation type="submission" date="2012-12" db="EMBL/GenBank/DDBJ databases">
        <authorList>
            <consortium name="WormBase Consortium"/>
            <person name="Ghedin E."/>
            <person name="Paulini M."/>
        </authorList>
    </citation>
    <scope>NUCLEOTIDE SEQUENCE</scope>
    <source>
        <strain evidence="1">FR3</strain>
    </source>
</reference>
<accession>A0A1I9G4R4</accession>
<protein>
    <submittedName>
        <fullName evidence="1">Bm680</fullName>
    </submittedName>
</protein>
<dbReference type="EMBL" id="LN857014">
    <property type="protein sequence ID" value="CDQ00379.1"/>
    <property type="molecule type" value="Genomic_DNA"/>
</dbReference>